<comment type="caution">
    <text evidence="1">The sequence shown here is derived from an EMBL/GenBank/DDBJ whole genome shotgun (WGS) entry which is preliminary data.</text>
</comment>
<name>A0A9W8GRQ1_9FUNG</name>
<evidence type="ECO:0000313" key="1">
    <source>
        <dbReference type="EMBL" id="KAJ2751500.1"/>
    </source>
</evidence>
<dbReference type="Proteomes" id="UP001140011">
    <property type="component" value="Unassembled WGS sequence"/>
</dbReference>
<dbReference type="EMBL" id="JANBUH010000392">
    <property type="protein sequence ID" value="KAJ2751500.1"/>
    <property type="molecule type" value="Genomic_DNA"/>
</dbReference>
<reference evidence="1" key="1">
    <citation type="submission" date="2022-07" db="EMBL/GenBank/DDBJ databases">
        <title>Phylogenomic reconstructions and comparative analyses of Kickxellomycotina fungi.</title>
        <authorList>
            <person name="Reynolds N.K."/>
            <person name="Stajich J.E."/>
            <person name="Barry K."/>
            <person name="Grigoriev I.V."/>
            <person name="Crous P."/>
            <person name="Smith M.E."/>
        </authorList>
    </citation>
    <scope>NUCLEOTIDE SEQUENCE</scope>
    <source>
        <strain evidence="1">BCRC 34297</strain>
    </source>
</reference>
<accession>A0A9W8GRQ1</accession>
<dbReference type="AlphaFoldDB" id="A0A9W8GRQ1"/>
<protein>
    <submittedName>
        <fullName evidence="1">Uncharacterized protein</fullName>
    </submittedName>
</protein>
<proteinExistence type="predicted"/>
<keyword evidence="2" id="KW-1185">Reference proteome</keyword>
<organism evidence="1 2">
    <name type="scientific">Coemansia pectinata</name>
    <dbReference type="NCBI Taxonomy" id="1052879"/>
    <lineage>
        <taxon>Eukaryota</taxon>
        <taxon>Fungi</taxon>
        <taxon>Fungi incertae sedis</taxon>
        <taxon>Zoopagomycota</taxon>
        <taxon>Kickxellomycotina</taxon>
        <taxon>Kickxellomycetes</taxon>
        <taxon>Kickxellales</taxon>
        <taxon>Kickxellaceae</taxon>
        <taxon>Coemansia</taxon>
    </lineage>
</organism>
<sequence>MEAQERQRSKSQSHWDCQQMGTMSVRSIDLARPVHWLQRKRALLDYLASTAYRNMPSQNARAQRGYRSHRVQGMLDCQEPNMSQARVHSNVRARFDLVPICHHDCRLIMIMLLSAFAAPQIMAES</sequence>
<gene>
    <name evidence="1" type="ORF">GGI19_004441</name>
</gene>
<dbReference type="OrthoDB" id="5517974at2759"/>
<evidence type="ECO:0000313" key="2">
    <source>
        <dbReference type="Proteomes" id="UP001140011"/>
    </source>
</evidence>